<dbReference type="AlphaFoldDB" id="A0A511R0X5"/>
<name>A0A511R0X5_9DEIN</name>
<evidence type="ECO:0000313" key="2">
    <source>
        <dbReference type="Proteomes" id="UP000321197"/>
    </source>
</evidence>
<reference evidence="1 2" key="1">
    <citation type="submission" date="2019-07" db="EMBL/GenBank/DDBJ databases">
        <title>Whole genome shotgun sequence of Meiothermus hypogaeus NBRC 106114.</title>
        <authorList>
            <person name="Hosoyama A."/>
            <person name="Uohara A."/>
            <person name="Ohji S."/>
            <person name="Ichikawa N."/>
        </authorList>
    </citation>
    <scope>NUCLEOTIDE SEQUENCE [LARGE SCALE GENOMIC DNA]</scope>
    <source>
        <strain evidence="1 2">NBRC 106114</strain>
    </source>
</reference>
<dbReference type="Proteomes" id="UP000321197">
    <property type="component" value="Unassembled WGS sequence"/>
</dbReference>
<organism evidence="1 2">
    <name type="scientific">Meiothermus hypogaeus NBRC 106114</name>
    <dbReference type="NCBI Taxonomy" id="1227553"/>
    <lineage>
        <taxon>Bacteria</taxon>
        <taxon>Thermotogati</taxon>
        <taxon>Deinococcota</taxon>
        <taxon>Deinococci</taxon>
        <taxon>Thermales</taxon>
        <taxon>Thermaceae</taxon>
        <taxon>Meiothermus</taxon>
    </lineage>
</organism>
<dbReference type="Pfam" id="PF10706">
    <property type="entry name" value="Aminoglyc_resit"/>
    <property type="match status" value="1"/>
</dbReference>
<dbReference type="InterPro" id="IPR019646">
    <property type="entry name" value="Aminoglyc_AdlTrfase"/>
</dbReference>
<protein>
    <recommendedName>
        <fullName evidence="3">Nucleotidyltransferase</fullName>
    </recommendedName>
</protein>
<dbReference type="Gene3D" id="3.30.460.40">
    <property type="match status" value="1"/>
</dbReference>
<dbReference type="SUPFAM" id="SSF81301">
    <property type="entry name" value="Nucleotidyltransferase"/>
    <property type="match status" value="1"/>
</dbReference>
<dbReference type="InterPro" id="IPR043519">
    <property type="entry name" value="NT_sf"/>
</dbReference>
<evidence type="ECO:0000313" key="1">
    <source>
        <dbReference type="EMBL" id="GEM82937.1"/>
    </source>
</evidence>
<sequence>MTPILLPERIVQVLRVICPILNDARVEWAVSGSLALALHGLPVVPKDIDLQTDRVGAEQMARLLAEYLVYPPGMHLGVRLVRSYMAQFKIQGLVVEAMGYMEFQTLNGRWKPAPDFRHKRTTVDYLGLSIPVVSLEFLLAFYTQLQRPGRVALIEAKLKTTAGEG</sequence>
<evidence type="ECO:0008006" key="3">
    <source>
        <dbReference type="Google" id="ProtNLM"/>
    </source>
</evidence>
<proteinExistence type="predicted"/>
<dbReference type="RefSeq" id="WP_240637122.1">
    <property type="nucleotide sequence ID" value="NZ_BJXL01000026.1"/>
</dbReference>
<dbReference type="EMBL" id="BJXL01000026">
    <property type="protein sequence ID" value="GEM82937.1"/>
    <property type="molecule type" value="Genomic_DNA"/>
</dbReference>
<gene>
    <name evidence="1" type="ORF">MHY01S_11030</name>
</gene>
<comment type="caution">
    <text evidence="1">The sequence shown here is derived from an EMBL/GenBank/DDBJ whole genome shotgun (WGS) entry which is preliminary data.</text>
</comment>
<accession>A0A511R0X5</accession>